<dbReference type="Pfam" id="PF02875">
    <property type="entry name" value="Mur_ligase_C"/>
    <property type="match status" value="1"/>
</dbReference>
<dbReference type="FunFam" id="3.40.1190.10:FF:000004">
    <property type="entry name" value="Dihydrofolate synthase/folylpolyglutamate synthase"/>
    <property type="match status" value="1"/>
</dbReference>
<dbReference type="InterPro" id="IPR004101">
    <property type="entry name" value="Mur_ligase_C"/>
</dbReference>
<comment type="catalytic activity">
    <reaction evidence="19">
        <text>(6S)-5,6,7,8-tetrahydrofolyl-(gamma-L-Glu)(n) + L-glutamate + ATP = (6S)-5,6,7,8-tetrahydrofolyl-(gamma-L-Glu)(n+1) + ADP + phosphate + H(+)</text>
        <dbReference type="Rhea" id="RHEA:10580"/>
        <dbReference type="Rhea" id="RHEA-COMP:14738"/>
        <dbReference type="Rhea" id="RHEA-COMP:14740"/>
        <dbReference type="ChEBI" id="CHEBI:15378"/>
        <dbReference type="ChEBI" id="CHEBI:29985"/>
        <dbReference type="ChEBI" id="CHEBI:30616"/>
        <dbReference type="ChEBI" id="CHEBI:43474"/>
        <dbReference type="ChEBI" id="CHEBI:141005"/>
        <dbReference type="ChEBI" id="CHEBI:456216"/>
        <dbReference type="EC" id="6.3.2.17"/>
    </reaction>
</comment>
<evidence type="ECO:0000256" key="22">
    <source>
        <dbReference type="ARBA" id="ARBA00049161"/>
    </source>
</evidence>
<dbReference type="GO" id="GO:0046654">
    <property type="term" value="P:tetrahydrofolate biosynthetic process"/>
    <property type="evidence" value="ECO:0007669"/>
    <property type="project" value="UniProtKB-UniPathway"/>
</dbReference>
<evidence type="ECO:0000259" key="25">
    <source>
        <dbReference type="Pfam" id="PF08245"/>
    </source>
</evidence>
<dbReference type="EC" id="6.3.2.12" evidence="7"/>
<evidence type="ECO:0000256" key="9">
    <source>
        <dbReference type="ARBA" id="ARBA00019357"/>
    </source>
</evidence>
<dbReference type="PANTHER" id="PTHR11136:SF0">
    <property type="entry name" value="DIHYDROFOLATE SYNTHETASE-RELATED"/>
    <property type="match status" value="1"/>
</dbReference>
<dbReference type="InterPro" id="IPR036565">
    <property type="entry name" value="Mur-like_cat_sf"/>
</dbReference>
<dbReference type="PIRSF" id="PIRSF001563">
    <property type="entry name" value="Folylpolyglu_synth"/>
    <property type="match status" value="1"/>
</dbReference>
<feature type="domain" description="Mur ligase C-terminal" evidence="24">
    <location>
        <begin position="283"/>
        <end position="403"/>
    </location>
</feature>
<evidence type="ECO:0000256" key="16">
    <source>
        <dbReference type="ARBA" id="ARBA00030048"/>
    </source>
</evidence>
<evidence type="ECO:0000256" key="5">
    <source>
        <dbReference type="ARBA" id="ARBA00008276"/>
    </source>
</evidence>
<comment type="function">
    <text evidence="2">Functions in two distinct reactions of the de novo folate biosynthetic pathway. Catalyzes the addition of a glutamate residue to dihydropteroate (7,8-dihydropteroate or H2Pte) to form dihydrofolate (7,8-dihydrofolate monoglutamate or H2Pte-Glu). Also catalyzes successive additions of L-glutamate to tetrahydrofolate or 10-formyltetrahydrofolate or 5,10-methylenetetrahydrofolate, leading to folylpolyglutamate derivatives.</text>
</comment>
<dbReference type="NCBIfam" id="NF008101">
    <property type="entry name" value="PRK10846.1"/>
    <property type="match status" value="1"/>
</dbReference>
<dbReference type="OrthoDB" id="9809356at2"/>
<dbReference type="InterPro" id="IPR013221">
    <property type="entry name" value="Mur_ligase_cen"/>
</dbReference>
<accession>A0A418YER7</accession>
<comment type="catalytic activity">
    <reaction evidence="20">
        <text>10-formyltetrahydrofolyl-(gamma-L-Glu)(n) + L-glutamate + ATP = 10-formyltetrahydrofolyl-(gamma-L-Glu)(n+1) + ADP + phosphate + H(+)</text>
        <dbReference type="Rhea" id="RHEA:51904"/>
        <dbReference type="Rhea" id="RHEA-COMP:13088"/>
        <dbReference type="Rhea" id="RHEA-COMP:14300"/>
        <dbReference type="ChEBI" id="CHEBI:15378"/>
        <dbReference type="ChEBI" id="CHEBI:29985"/>
        <dbReference type="ChEBI" id="CHEBI:30616"/>
        <dbReference type="ChEBI" id="CHEBI:43474"/>
        <dbReference type="ChEBI" id="CHEBI:134413"/>
        <dbReference type="ChEBI" id="CHEBI:456216"/>
        <dbReference type="EC" id="6.3.2.17"/>
    </reaction>
</comment>
<evidence type="ECO:0000256" key="8">
    <source>
        <dbReference type="ARBA" id="ARBA00013025"/>
    </source>
</evidence>
<reference evidence="26 27" key="1">
    <citation type="submission" date="2018-09" db="EMBL/GenBank/DDBJ databases">
        <authorList>
            <person name="Wang F."/>
        </authorList>
    </citation>
    <scope>NUCLEOTIDE SEQUENCE [LARGE SCALE GENOMIC DNA]</scope>
    <source>
        <strain evidence="26 27">PLHSC7-2</strain>
    </source>
</reference>
<evidence type="ECO:0000256" key="18">
    <source>
        <dbReference type="ARBA" id="ARBA00032510"/>
    </source>
</evidence>
<evidence type="ECO:0000256" key="14">
    <source>
        <dbReference type="ARBA" id="ARBA00022842"/>
    </source>
</evidence>
<dbReference type="GO" id="GO:0046872">
    <property type="term" value="F:metal ion binding"/>
    <property type="evidence" value="ECO:0007669"/>
    <property type="project" value="UniProtKB-KW"/>
</dbReference>
<evidence type="ECO:0000313" key="27">
    <source>
        <dbReference type="Proteomes" id="UP000283255"/>
    </source>
</evidence>
<dbReference type="GO" id="GO:0008841">
    <property type="term" value="F:dihydrofolate synthase activity"/>
    <property type="evidence" value="ECO:0007669"/>
    <property type="project" value="UniProtKB-EC"/>
</dbReference>
<evidence type="ECO:0000256" key="11">
    <source>
        <dbReference type="ARBA" id="ARBA00022723"/>
    </source>
</evidence>
<evidence type="ECO:0000256" key="15">
    <source>
        <dbReference type="ARBA" id="ARBA00022909"/>
    </source>
</evidence>
<dbReference type="GO" id="GO:0004326">
    <property type="term" value="F:tetrahydrofolylpolyglutamate synthase activity"/>
    <property type="evidence" value="ECO:0007669"/>
    <property type="project" value="UniProtKB-EC"/>
</dbReference>
<evidence type="ECO:0000256" key="4">
    <source>
        <dbReference type="ARBA" id="ARBA00005150"/>
    </source>
</evidence>
<feature type="domain" description="Mur ligase central" evidence="25">
    <location>
        <begin position="49"/>
        <end position="189"/>
    </location>
</feature>
<keyword evidence="15" id="KW-0289">Folate biosynthesis</keyword>
<comment type="catalytic activity">
    <reaction evidence="22">
        <text>7,8-dihydropteroate + L-glutamate + ATP = 7,8-dihydrofolate + ADP + phosphate + H(+)</text>
        <dbReference type="Rhea" id="RHEA:23584"/>
        <dbReference type="ChEBI" id="CHEBI:15378"/>
        <dbReference type="ChEBI" id="CHEBI:17839"/>
        <dbReference type="ChEBI" id="CHEBI:29985"/>
        <dbReference type="ChEBI" id="CHEBI:30616"/>
        <dbReference type="ChEBI" id="CHEBI:43474"/>
        <dbReference type="ChEBI" id="CHEBI:57451"/>
        <dbReference type="ChEBI" id="CHEBI:456216"/>
        <dbReference type="EC" id="6.3.2.12"/>
    </reaction>
</comment>
<dbReference type="UniPathway" id="UPA00077">
    <property type="reaction ID" value="UER00157"/>
</dbReference>
<dbReference type="SUPFAM" id="SSF53623">
    <property type="entry name" value="MurD-like peptide ligases, catalytic domain"/>
    <property type="match status" value="1"/>
</dbReference>
<keyword evidence="11" id="KW-0479">Metal-binding</keyword>
<comment type="similarity">
    <text evidence="5 23">Belongs to the folylpolyglutamate synthase family.</text>
</comment>
<evidence type="ECO:0000259" key="24">
    <source>
        <dbReference type="Pfam" id="PF02875"/>
    </source>
</evidence>
<dbReference type="EMBL" id="QZCH01000011">
    <property type="protein sequence ID" value="RJG47697.1"/>
    <property type="molecule type" value="Genomic_DNA"/>
</dbReference>
<comment type="pathway">
    <text evidence="3">Cofactor biosynthesis; tetrahydrofolate biosynthesis; 7,8-dihydrofolate from 2-amino-4-hydroxy-6-hydroxymethyl-7,8-dihydropteridine diphosphate and 4-aminobenzoate: step 2/2.</text>
</comment>
<name>A0A418YER7_9GAMM</name>
<dbReference type="PROSITE" id="PS01012">
    <property type="entry name" value="FOLYLPOLYGLU_SYNT_2"/>
    <property type="match status" value="1"/>
</dbReference>
<proteinExistence type="inferred from homology"/>
<reference evidence="26 27" key="2">
    <citation type="submission" date="2019-01" db="EMBL/GenBank/DDBJ databases">
        <title>Motilimonas pumilus sp. nov., isolated from the gut of sea cucumber (Apostichopus japonicus).</title>
        <authorList>
            <person name="Wang F.-Q."/>
            <person name="Ren L.-H."/>
            <person name="Lin Y.-W."/>
            <person name="Sun G.-H."/>
            <person name="Du Z.-J."/>
            <person name="Zhao J.-X."/>
            <person name="Liu X.-J."/>
            <person name="Liu L.-J."/>
        </authorList>
    </citation>
    <scope>NUCLEOTIDE SEQUENCE [LARGE SCALE GENOMIC DNA]</scope>
    <source>
        <strain evidence="26 27">PLHSC7-2</strain>
    </source>
</reference>
<evidence type="ECO:0000256" key="1">
    <source>
        <dbReference type="ARBA" id="ARBA00001946"/>
    </source>
</evidence>
<sequence>MNNLPQTLAQWLTHLERLHPSEIELGLDRVRQVAQRLNLIHFDAKLVLVGGTNGKGTTCAMLESILLQAGYKVGVYCSPHLIRYTERVRINRQELTEQAHCQSFLDIEKGRGDIALTYFEFGTLSALNLLKQANLDVVLLEVGLGGRLDATNIVEPDVSVVTTVDIDHVDWLGDNREDVGFEKAGIYRKGKPAICGDLTPPQSLIKHVSDIGANLVLAKQDYTFELASDSWQWQNSEQKFAALPLINMPIQNAATALACLHALQLNAPEDAIVKGLADAQLAGRMQVWQTSPKVILDVAHNPQSAQYLAQQLVQYRAQGIKCLAVVGMLKDKDIAATMAHFCDTFSHWYLADLQGPRGAKAEELKQHLPAQANVNEYGSVVEAYQQALTDSESKSVVIVFGSFYTVADIIALDNKG</sequence>
<comment type="pathway">
    <text evidence="4">Cofactor biosynthesis; tetrahydrofolylpolyglutamate biosynthesis.</text>
</comment>
<dbReference type="Pfam" id="PF08245">
    <property type="entry name" value="Mur_ligase_M"/>
    <property type="match status" value="1"/>
</dbReference>
<dbReference type="EC" id="6.3.2.17" evidence="8"/>
<evidence type="ECO:0000256" key="20">
    <source>
        <dbReference type="ARBA" id="ARBA00047808"/>
    </source>
</evidence>
<protein>
    <recommendedName>
        <fullName evidence="9">Dihydrofolate synthase/folylpolyglutamate synthase</fullName>
        <ecNumber evidence="7">6.3.2.12</ecNumber>
        <ecNumber evidence="8">6.3.2.17</ecNumber>
    </recommendedName>
    <alternativeName>
        <fullName evidence="18">Folylpoly-gamma-glutamate synthetase-dihydrofolate synthetase</fullName>
    </alternativeName>
    <alternativeName>
        <fullName evidence="16">Folylpolyglutamate synthetase</fullName>
    </alternativeName>
    <alternativeName>
        <fullName evidence="17">Tetrahydrofolylpolyglutamate synthase</fullName>
    </alternativeName>
</protein>
<evidence type="ECO:0000256" key="13">
    <source>
        <dbReference type="ARBA" id="ARBA00022840"/>
    </source>
</evidence>
<dbReference type="PROSITE" id="PS01011">
    <property type="entry name" value="FOLYLPOLYGLU_SYNT_1"/>
    <property type="match status" value="1"/>
</dbReference>
<evidence type="ECO:0000313" key="26">
    <source>
        <dbReference type="EMBL" id="RJG47697.1"/>
    </source>
</evidence>
<dbReference type="Gene3D" id="3.90.190.20">
    <property type="entry name" value="Mur ligase, C-terminal domain"/>
    <property type="match status" value="1"/>
</dbReference>
<keyword evidence="13 23" id="KW-0067">ATP-binding</keyword>
<evidence type="ECO:0000256" key="23">
    <source>
        <dbReference type="PIRNR" id="PIRNR001563"/>
    </source>
</evidence>
<keyword evidence="27" id="KW-1185">Reference proteome</keyword>
<dbReference type="Gene3D" id="3.40.1190.10">
    <property type="entry name" value="Mur-like, catalytic domain"/>
    <property type="match status" value="1"/>
</dbReference>
<dbReference type="InterPro" id="IPR001645">
    <property type="entry name" value="Folylpolyglutamate_synth"/>
</dbReference>
<comment type="subunit">
    <text evidence="6">Monomer.</text>
</comment>
<gene>
    <name evidence="26" type="ORF">D1Z90_09850</name>
</gene>
<dbReference type="InterPro" id="IPR018109">
    <property type="entry name" value="Folylpolyglutamate_synth_CS"/>
</dbReference>
<keyword evidence="12 23" id="KW-0547">Nucleotide-binding</keyword>
<dbReference type="RefSeq" id="WP_119910581.1">
    <property type="nucleotide sequence ID" value="NZ_QZCH01000011.1"/>
</dbReference>
<evidence type="ECO:0000256" key="6">
    <source>
        <dbReference type="ARBA" id="ARBA00011245"/>
    </source>
</evidence>
<dbReference type="SUPFAM" id="SSF53244">
    <property type="entry name" value="MurD-like peptide ligases, peptide-binding domain"/>
    <property type="match status" value="1"/>
</dbReference>
<dbReference type="PANTHER" id="PTHR11136">
    <property type="entry name" value="FOLYLPOLYGLUTAMATE SYNTHASE-RELATED"/>
    <property type="match status" value="1"/>
</dbReference>
<evidence type="ECO:0000256" key="21">
    <source>
        <dbReference type="ARBA" id="ARBA00049035"/>
    </source>
</evidence>
<organism evidence="26 27">
    <name type="scientific">Motilimonas pumila</name>
    <dbReference type="NCBI Taxonomy" id="2303987"/>
    <lineage>
        <taxon>Bacteria</taxon>
        <taxon>Pseudomonadati</taxon>
        <taxon>Pseudomonadota</taxon>
        <taxon>Gammaproteobacteria</taxon>
        <taxon>Alteromonadales</taxon>
        <taxon>Alteromonadales genera incertae sedis</taxon>
        <taxon>Motilimonas</taxon>
    </lineage>
</organism>
<comment type="catalytic activity">
    <reaction evidence="21">
        <text>(6R)-5,10-methylenetetrahydrofolyl-(gamma-L-Glu)(n) + L-glutamate + ATP = (6R)-5,10-methylenetetrahydrofolyl-(gamma-L-Glu)(n+1) + ADP + phosphate + H(+)</text>
        <dbReference type="Rhea" id="RHEA:51912"/>
        <dbReference type="Rhea" id="RHEA-COMP:13257"/>
        <dbReference type="Rhea" id="RHEA-COMP:13258"/>
        <dbReference type="ChEBI" id="CHEBI:15378"/>
        <dbReference type="ChEBI" id="CHEBI:29985"/>
        <dbReference type="ChEBI" id="CHEBI:30616"/>
        <dbReference type="ChEBI" id="CHEBI:43474"/>
        <dbReference type="ChEBI" id="CHEBI:136572"/>
        <dbReference type="ChEBI" id="CHEBI:456216"/>
        <dbReference type="EC" id="6.3.2.17"/>
    </reaction>
</comment>
<evidence type="ECO:0000256" key="7">
    <source>
        <dbReference type="ARBA" id="ARBA00013023"/>
    </source>
</evidence>
<dbReference type="GO" id="GO:0046656">
    <property type="term" value="P:folic acid biosynthetic process"/>
    <property type="evidence" value="ECO:0007669"/>
    <property type="project" value="UniProtKB-KW"/>
</dbReference>
<dbReference type="Proteomes" id="UP000283255">
    <property type="component" value="Unassembled WGS sequence"/>
</dbReference>
<dbReference type="NCBIfam" id="TIGR01499">
    <property type="entry name" value="folC"/>
    <property type="match status" value="1"/>
</dbReference>
<evidence type="ECO:0000256" key="3">
    <source>
        <dbReference type="ARBA" id="ARBA00004799"/>
    </source>
</evidence>
<dbReference type="GO" id="GO:0005737">
    <property type="term" value="C:cytoplasm"/>
    <property type="evidence" value="ECO:0007669"/>
    <property type="project" value="TreeGrafter"/>
</dbReference>
<evidence type="ECO:0000256" key="10">
    <source>
        <dbReference type="ARBA" id="ARBA00022598"/>
    </source>
</evidence>
<evidence type="ECO:0000256" key="19">
    <source>
        <dbReference type="ARBA" id="ARBA00047493"/>
    </source>
</evidence>
<evidence type="ECO:0000256" key="17">
    <source>
        <dbReference type="ARBA" id="ARBA00030592"/>
    </source>
</evidence>
<dbReference type="AlphaFoldDB" id="A0A418YER7"/>
<comment type="cofactor">
    <cofactor evidence="1">
        <name>Mg(2+)</name>
        <dbReference type="ChEBI" id="CHEBI:18420"/>
    </cofactor>
</comment>
<evidence type="ECO:0000256" key="2">
    <source>
        <dbReference type="ARBA" id="ARBA00002714"/>
    </source>
</evidence>
<evidence type="ECO:0000256" key="12">
    <source>
        <dbReference type="ARBA" id="ARBA00022741"/>
    </source>
</evidence>
<keyword evidence="14" id="KW-0460">Magnesium</keyword>
<dbReference type="InterPro" id="IPR036615">
    <property type="entry name" value="Mur_ligase_C_dom_sf"/>
</dbReference>
<keyword evidence="10 23" id="KW-0436">Ligase</keyword>
<comment type="caution">
    <text evidence="26">The sequence shown here is derived from an EMBL/GenBank/DDBJ whole genome shotgun (WGS) entry which is preliminary data.</text>
</comment>
<dbReference type="GO" id="GO:0005524">
    <property type="term" value="F:ATP binding"/>
    <property type="evidence" value="ECO:0007669"/>
    <property type="project" value="UniProtKB-KW"/>
</dbReference>